<accession>A0ABZ2TZV2</accession>
<keyword evidence="2" id="KW-1185">Reference proteome</keyword>
<organism evidence="1 2">
    <name type="scientific">Gordonia hydrophobica</name>
    <dbReference type="NCBI Taxonomy" id="40516"/>
    <lineage>
        <taxon>Bacteria</taxon>
        <taxon>Bacillati</taxon>
        <taxon>Actinomycetota</taxon>
        <taxon>Actinomycetes</taxon>
        <taxon>Mycobacteriales</taxon>
        <taxon>Gordoniaceae</taxon>
        <taxon>Gordonia</taxon>
    </lineage>
</organism>
<evidence type="ECO:0000313" key="1">
    <source>
        <dbReference type="EMBL" id="WYY06980.1"/>
    </source>
</evidence>
<dbReference type="InterPro" id="IPR023214">
    <property type="entry name" value="HAD_sf"/>
</dbReference>
<dbReference type="SUPFAM" id="SSF56784">
    <property type="entry name" value="HAD-like"/>
    <property type="match status" value="1"/>
</dbReference>
<dbReference type="InterPro" id="IPR036412">
    <property type="entry name" value="HAD-like_sf"/>
</dbReference>
<dbReference type="InterPro" id="IPR023198">
    <property type="entry name" value="PGP-like_dom2"/>
</dbReference>
<dbReference type="PRINTS" id="PR00413">
    <property type="entry name" value="HADHALOGNASE"/>
</dbReference>
<dbReference type="RefSeq" id="WP_066172561.1">
    <property type="nucleotide sequence ID" value="NZ_CP136137.1"/>
</dbReference>
<evidence type="ECO:0000313" key="2">
    <source>
        <dbReference type="Proteomes" id="UP001479933"/>
    </source>
</evidence>
<dbReference type="EMBL" id="CP136137">
    <property type="protein sequence ID" value="WYY06980.1"/>
    <property type="molecule type" value="Genomic_DNA"/>
</dbReference>
<dbReference type="PANTHER" id="PTHR18901:SF38">
    <property type="entry name" value="PSEUDOURIDINE-5'-PHOSPHATASE"/>
    <property type="match status" value="1"/>
</dbReference>
<dbReference type="Pfam" id="PF00702">
    <property type="entry name" value="Hydrolase"/>
    <property type="match status" value="1"/>
</dbReference>
<sequence>MTDDQEADGRRLPRAVLWDMDGTLLDTEPLWTIAMEQFAEKLGIEMTPELRTATMGNSSVDALTKVYDAARVPDSGRDFDGDEAWMVQQVLALFADDLRWRPGAVDALELVAAADIPMVLVTNTIREVTDTMLDVLGRDRFVATVCGDEVAAGKPEPHIYRRAAELVGVPIGECLAFEDSPVGAAATFAAGVPSIVIPSAVPVRARPTFTFRETLEGLTLDDLAAACRVGTRSGAAARDVQKYEA</sequence>
<dbReference type="PANTHER" id="PTHR18901">
    <property type="entry name" value="2-DEOXYGLUCOSE-6-PHOSPHATE PHOSPHATASE 2"/>
    <property type="match status" value="1"/>
</dbReference>
<dbReference type="CDD" id="cd07505">
    <property type="entry name" value="HAD_BPGM-like"/>
    <property type="match status" value="1"/>
</dbReference>
<dbReference type="SFLD" id="SFLDG01129">
    <property type="entry name" value="C1.5:_HAD__Beta-PGM__Phosphata"/>
    <property type="match status" value="1"/>
</dbReference>
<reference evidence="1 2" key="1">
    <citation type="journal article" date="2023" name="Virus Evol.">
        <title>Computational host range prediction-The good, the bad, and the ugly.</title>
        <authorList>
            <person name="Howell A.A."/>
            <person name="Versoza C.J."/>
            <person name="Pfeifer S.P."/>
        </authorList>
    </citation>
    <scope>NUCLEOTIDE SEQUENCE [LARGE SCALE GENOMIC DNA]</scope>
    <source>
        <strain evidence="1 2">1610/1b</strain>
    </source>
</reference>
<name>A0ABZ2TZV2_9ACTN</name>
<dbReference type="Gene3D" id="3.40.50.1000">
    <property type="entry name" value="HAD superfamily/HAD-like"/>
    <property type="match status" value="1"/>
</dbReference>
<dbReference type="InterPro" id="IPR006439">
    <property type="entry name" value="HAD-SF_hydro_IA"/>
</dbReference>
<protein>
    <submittedName>
        <fullName evidence="1">HAD family phosphatase</fullName>
    </submittedName>
</protein>
<gene>
    <name evidence="1" type="ORF">RVF87_18425</name>
</gene>
<dbReference type="SFLD" id="SFLDS00003">
    <property type="entry name" value="Haloacid_Dehalogenase"/>
    <property type="match status" value="1"/>
</dbReference>
<dbReference type="NCBIfam" id="TIGR01509">
    <property type="entry name" value="HAD-SF-IA-v3"/>
    <property type="match status" value="1"/>
</dbReference>
<proteinExistence type="predicted"/>
<dbReference type="Gene3D" id="1.10.150.240">
    <property type="entry name" value="Putative phosphatase, domain 2"/>
    <property type="match status" value="1"/>
</dbReference>
<dbReference type="Proteomes" id="UP001479933">
    <property type="component" value="Chromosome"/>
</dbReference>